<proteinExistence type="predicted"/>
<accession>A0A9P7K9G0</accession>
<dbReference type="Proteomes" id="UP000775547">
    <property type="component" value="Unassembled WGS sequence"/>
</dbReference>
<feature type="transmembrane region" description="Helical" evidence="1">
    <location>
        <begin position="12"/>
        <end position="34"/>
    </location>
</feature>
<protein>
    <submittedName>
        <fullName evidence="2">Uncharacterized protein</fullName>
    </submittedName>
</protein>
<dbReference type="OrthoDB" id="10062876at2759"/>
<gene>
    <name evidence="2" type="ORF">DXG03_001043</name>
</gene>
<keyword evidence="3" id="KW-1185">Reference proteome</keyword>
<name>A0A9P7K9G0_9AGAR</name>
<evidence type="ECO:0000256" key="1">
    <source>
        <dbReference type="SAM" id="Phobius"/>
    </source>
</evidence>
<dbReference type="EMBL" id="JABCKV010000118">
    <property type="protein sequence ID" value="KAG5643361.1"/>
    <property type="molecule type" value="Genomic_DNA"/>
</dbReference>
<evidence type="ECO:0000313" key="2">
    <source>
        <dbReference type="EMBL" id="KAG5643361.1"/>
    </source>
</evidence>
<organism evidence="2 3">
    <name type="scientific">Asterophora parasitica</name>
    <dbReference type="NCBI Taxonomy" id="117018"/>
    <lineage>
        <taxon>Eukaryota</taxon>
        <taxon>Fungi</taxon>
        <taxon>Dikarya</taxon>
        <taxon>Basidiomycota</taxon>
        <taxon>Agaricomycotina</taxon>
        <taxon>Agaricomycetes</taxon>
        <taxon>Agaricomycetidae</taxon>
        <taxon>Agaricales</taxon>
        <taxon>Tricholomatineae</taxon>
        <taxon>Lyophyllaceae</taxon>
        <taxon>Asterophora</taxon>
    </lineage>
</organism>
<evidence type="ECO:0000313" key="3">
    <source>
        <dbReference type="Proteomes" id="UP000775547"/>
    </source>
</evidence>
<keyword evidence="1" id="KW-1133">Transmembrane helix</keyword>
<sequence length="79" mass="9101">MLVNGFDVFFDFNAAGFLTSYLNIPISLGLYLSYKLIKRTRIWKPEEMDFVTGIPTLEETETPEVPPKNVWERIAGVIF</sequence>
<reference evidence="2" key="1">
    <citation type="submission" date="2020-07" db="EMBL/GenBank/DDBJ databases">
        <authorList>
            <person name="Nieuwenhuis M."/>
            <person name="Van De Peppel L.J.J."/>
        </authorList>
    </citation>
    <scope>NUCLEOTIDE SEQUENCE</scope>
    <source>
        <strain evidence="2">AP01</strain>
        <tissue evidence="2">Mycelium</tissue>
    </source>
</reference>
<keyword evidence="1" id="KW-0472">Membrane</keyword>
<keyword evidence="1" id="KW-0812">Transmembrane</keyword>
<comment type="caution">
    <text evidence="2">The sequence shown here is derived from an EMBL/GenBank/DDBJ whole genome shotgun (WGS) entry which is preliminary data.</text>
</comment>
<reference evidence="2" key="2">
    <citation type="submission" date="2021-10" db="EMBL/GenBank/DDBJ databases">
        <title>Phylogenomics reveals ancestral predisposition of the termite-cultivated fungus Termitomyces towards a domesticated lifestyle.</title>
        <authorList>
            <person name="Auxier B."/>
            <person name="Grum-Grzhimaylo A."/>
            <person name="Cardenas M.E."/>
            <person name="Lodge J.D."/>
            <person name="Laessoe T."/>
            <person name="Pedersen O."/>
            <person name="Smith M.E."/>
            <person name="Kuyper T.W."/>
            <person name="Franco-Molano E.A."/>
            <person name="Baroni T.J."/>
            <person name="Aanen D.K."/>
        </authorList>
    </citation>
    <scope>NUCLEOTIDE SEQUENCE</scope>
    <source>
        <strain evidence="2">AP01</strain>
        <tissue evidence="2">Mycelium</tissue>
    </source>
</reference>
<dbReference type="AlphaFoldDB" id="A0A9P7K9G0"/>